<protein>
    <submittedName>
        <fullName evidence="16">Probable LRR receptor-like serine/threonine-protein kinase At3g47570</fullName>
    </submittedName>
</protein>
<dbReference type="Gene3D" id="3.80.10.10">
    <property type="entry name" value="Ribonuclease Inhibitor"/>
    <property type="match status" value="2"/>
</dbReference>
<evidence type="ECO:0000256" key="5">
    <source>
        <dbReference type="ARBA" id="ARBA00022692"/>
    </source>
</evidence>
<evidence type="ECO:0000256" key="4">
    <source>
        <dbReference type="ARBA" id="ARBA00022679"/>
    </source>
</evidence>
<comment type="subcellular location">
    <subcellularLocation>
        <location evidence="1">Membrane</location>
    </subcellularLocation>
</comment>
<evidence type="ECO:0000313" key="15">
    <source>
        <dbReference type="Proteomes" id="UP000813463"/>
    </source>
</evidence>
<keyword evidence="11 13" id="KW-0472">Membrane</keyword>
<evidence type="ECO:0000313" key="16">
    <source>
        <dbReference type="RefSeq" id="XP_056698561.1"/>
    </source>
</evidence>
<keyword evidence="7 12" id="KW-0547">Nucleotide-binding</keyword>
<feature type="binding site" evidence="12">
    <location>
        <position position="419"/>
    </location>
    <ligand>
        <name>ATP</name>
        <dbReference type="ChEBI" id="CHEBI:30616"/>
    </ligand>
</feature>
<dbReference type="PROSITE" id="PS50011">
    <property type="entry name" value="PROTEIN_KINASE_DOM"/>
    <property type="match status" value="1"/>
</dbReference>
<dbReference type="InterPro" id="IPR000719">
    <property type="entry name" value="Prot_kinase_dom"/>
</dbReference>
<dbReference type="SUPFAM" id="SSF56112">
    <property type="entry name" value="Protein kinase-like (PK-like)"/>
    <property type="match status" value="1"/>
</dbReference>
<evidence type="ECO:0000256" key="2">
    <source>
        <dbReference type="ARBA" id="ARBA00008684"/>
    </source>
</evidence>
<dbReference type="InterPro" id="IPR032675">
    <property type="entry name" value="LRR_dom_sf"/>
</dbReference>
<keyword evidence="5 13" id="KW-0812">Transmembrane</keyword>
<feature type="transmembrane region" description="Helical" evidence="13">
    <location>
        <begin position="295"/>
        <end position="319"/>
    </location>
</feature>
<dbReference type="RefSeq" id="XP_056698561.1">
    <property type="nucleotide sequence ID" value="XM_056842583.1"/>
</dbReference>
<dbReference type="SMART" id="SM00220">
    <property type="entry name" value="S_TKc"/>
    <property type="match status" value="1"/>
</dbReference>
<dbReference type="InterPro" id="IPR017441">
    <property type="entry name" value="Protein_kinase_ATP_BS"/>
</dbReference>
<sequence>MEVDLSISNSEVDLIFDETIAPMGECLVKIPSKWEDKYNAEALTPVSACCMYFNSDFFYVFCDFSLSGKVFFFEVPTAVSSKENVQTFVLHPQYKQISSMAGYHQETDHSALLEIKAKITDDPLDVMSSWNDTLHFCEWHGVTCGHRHQRVIAVDLQSSMLTGSLSLHVGKLRFLKQLLLQNNSFLGPIPSESGYLHRLQYLFLSDNSFQGEIPSSITGCSSLVVLDVVSNRLEGQIPPGIGSLSKLQILQLSVNNLTGTVPPSLGNLLSLLKLSIGRTKLVGELPKSLGKLKNLTFLSFFSNNLSGIVPPSIFNLTFLTTLDLGENHLEGSLLSDLGNMLPISVLLLVFVSVYAFCCRKRSKELITSGDSEISLTNLSYKCLLKATNGFSSENLLGSGTFGIVYHGTLDDDGKVVAIKVFKLEHHGATKSFIAECEVLRNIRHRNLVQVITACSSLDYQGNDFKALVYEYMVNGRLEDWLHPEINTFNGTNYAPRNLNLRQRLDIALALEYLHHNCGAPVVHCDLKPSNVLLDDEMVAQIA</sequence>
<gene>
    <name evidence="16" type="primary">LOC110790366</name>
</gene>
<keyword evidence="3" id="KW-0433">Leucine-rich repeat</keyword>
<dbReference type="Pfam" id="PF00069">
    <property type="entry name" value="Pkinase"/>
    <property type="match status" value="1"/>
</dbReference>
<feature type="domain" description="Protein kinase" evidence="14">
    <location>
        <begin position="390"/>
        <end position="542"/>
    </location>
</feature>
<dbReference type="Proteomes" id="UP000813463">
    <property type="component" value="Chromosome 4"/>
</dbReference>
<dbReference type="SUPFAM" id="SSF52058">
    <property type="entry name" value="L domain-like"/>
    <property type="match status" value="1"/>
</dbReference>
<dbReference type="PANTHER" id="PTHR27008">
    <property type="entry name" value="OS04G0122200 PROTEIN"/>
    <property type="match status" value="1"/>
</dbReference>
<keyword evidence="8" id="KW-0418">Kinase</keyword>
<name>A0ABM3RSH6_SPIOL</name>
<dbReference type="PANTHER" id="PTHR27008:SF596">
    <property type="entry name" value="OS02G0215500 PROTEIN"/>
    <property type="match status" value="1"/>
</dbReference>
<dbReference type="InterPro" id="IPR001611">
    <property type="entry name" value="Leu-rich_rpt"/>
</dbReference>
<evidence type="ECO:0000256" key="8">
    <source>
        <dbReference type="ARBA" id="ARBA00022777"/>
    </source>
</evidence>
<evidence type="ECO:0000256" key="10">
    <source>
        <dbReference type="ARBA" id="ARBA00022989"/>
    </source>
</evidence>
<evidence type="ECO:0000256" key="9">
    <source>
        <dbReference type="ARBA" id="ARBA00022840"/>
    </source>
</evidence>
<reference evidence="15" key="1">
    <citation type="journal article" date="2021" name="Nat. Commun.">
        <title>Genomic analyses provide insights into spinach domestication and the genetic basis of agronomic traits.</title>
        <authorList>
            <person name="Cai X."/>
            <person name="Sun X."/>
            <person name="Xu C."/>
            <person name="Sun H."/>
            <person name="Wang X."/>
            <person name="Ge C."/>
            <person name="Zhang Z."/>
            <person name="Wang Q."/>
            <person name="Fei Z."/>
            <person name="Jiao C."/>
            <person name="Wang Q."/>
        </authorList>
    </citation>
    <scope>NUCLEOTIDE SEQUENCE [LARGE SCALE GENOMIC DNA]</scope>
    <source>
        <strain evidence="15">cv. Varoflay</strain>
    </source>
</reference>
<keyword evidence="9 12" id="KW-0067">ATP-binding</keyword>
<dbReference type="InterPro" id="IPR011009">
    <property type="entry name" value="Kinase-like_dom_sf"/>
</dbReference>
<dbReference type="Gene3D" id="1.10.510.10">
    <property type="entry name" value="Transferase(Phosphotransferase) domain 1"/>
    <property type="match status" value="1"/>
</dbReference>
<evidence type="ECO:0000256" key="3">
    <source>
        <dbReference type="ARBA" id="ARBA00022614"/>
    </source>
</evidence>
<proteinExistence type="inferred from homology"/>
<evidence type="ECO:0000256" key="11">
    <source>
        <dbReference type="ARBA" id="ARBA00023136"/>
    </source>
</evidence>
<dbReference type="InterPro" id="IPR013210">
    <property type="entry name" value="LRR_N_plant-typ"/>
</dbReference>
<dbReference type="PROSITE" id="PS00108">
    <property type="entry name" value="PROTEIN_KINASE_ST"/>
    <property type="match status" value="1"/>
</dbReference>
<evidence type="ECO:0000259" key="14">
    <source>
        <dbReference type="PROSITE" id="PS50011"/>
    </source>
</evidence>
<evidence type="ECO:0000256" key="12">
    <source>
        <dbReference type="PROSITE-ProRule" id="PRU10141"/>
    </source>
</evidence>
<dbReference type="GeneID" id="110790366"/>
<keyword evidence="10 13" id="KW-1133">Transmembrane helix</keyword>
<dbReference type="InterPro" id="IPR008271">
    <property type="entry name" value="Ser/Thr_kinase_AS"/>
</dbReference>
<dbReference type="Pfam" id="PF00560">
    <property type="entry name" value="LRR_1"/>
    <property type="match status" value="5"/>
</dbReference>
<dbReference type="Pfam" id="PF08263">
    <property type="entry name" value="LRRNT_2"/>
    <property type="match status" value="1"/>
</dbReference>
<evidence type="ECO:0000256" key="1">
    <source>
        <dbReference type="ARBA" id="ARBA00004370"/>
    </source>
</evidence>
<evidence type="ECO:0000256" key="6">
    <source>
        <dbReference type="ARBA" id="ARBA00022737"/>
    </source>
</evidence>
<comment type="similarity">
    <text evidence="2">Belongs to the protein kinase superfamily. Ser/Thr protein kinase family.</text>
</comment>
<keyword evidence="4" id="KW-0808">Transferase</keyword>
<evidence type="ECO:0000256" key="13">
    <source>
        <dbReference type="SAM" id="Phobius"/>
    </source>
</evidence>
<dbReference type="InterPro" id="IPR051809">
    <property type="entry name" value="Plant_receptor-like_S/T_kinase"/>
</dbReference>
<keyword evidence="6" id="KW-0677">Repeat</keyword>
<evidence type="ECO:0000256" key="7">
    <source>
        <dbReference type="ARBA" id="ARBA00022741"/>
    </source>
</evidence>
<keyword evidence="15" id="KW-1185">Reference proteome</keyword>
<accession>A0ABM3RSH6</accession>
<dbReference type="PROSITE" id="PS00107">
    <property type="entry name" value="PROTEIN_KINASE_ATP"/>
    <property type="match status" value="1"/>
</dbReference>
<organism evidence="15 16">
    <name type="scientific">Spinacia oleracea</name>
    <name type="common">Spinach</name>
    <dbReference type="NCBI Taxonomy" id="3562"/>
    <lineage>
        <taxon>Eukaryota</taxon>
        <taxon>Viridiplantae</taxon>
        <taxon>Streptophyta</taxon>
        <taxon>Embryophyta</taxon>
        <taxon>Tracheophyta</taxon>
        <taxon>Spermatophyta</taxon>
        <taxon>Magnoliopsida</taxon>
        <taxon>eudicotyledons</taxon>
        <taxon>Gunneridae</taxon>
        <taxon>Pentapetalae</taxon>
        <taxon>Caryophyllales</taxon>
        <taxon>Chenopodiaceae</taxon>
        <taxon>Chenopodioideae</taxon>
        <taxon>Anserineae</taxon>
        <taxon>Spinacia</taxon>
    </lineage>
</organism>
<feature type="transmembrane region" description="Helical" evidence="13">
    <location>
        <begin position="339"/>
        <end position="357"/>
    </location>
</feature>
<reference evidence="16" key="2">
    <citation type="submission" date="2025-08" db="UniProtKB">
        <authorList>
            <consortium name="RefSeq"/>
        </authorList>
    </citation>
    <scope>IDENTIFICATION</scope>
    <source>
        <tissue evidence="16">Leaf</tissue>
    </source>
</reference>